<evidence type="ECO:0000259" key="1">
    <source>
        <dbReference type="Pfam" id="PF01979"/>
    </source>
</evidence>
<organism evidence="2 3">
    <name type="scientific">Spartinivicinus marinus</name>
    <dbReference type="NCBI Taxonomy" id="2994442"/>
    <lineage>
        <taxon>Bacteria</taxon>
        <taxon>Pseudomonadati</taxon>
        <taxon>Pseudomonadota</taxon>
        <taxon>Gammaproteobacteria</taxon>
        <taxon>Oceanospirillales</taxon>
        <taxon>Zooshikellaceae</taxon>
        <taxon>Spartinivicinus</taxon>
    </lineage>
</organism>
<evidence type="ECO:0000313" key="2">
    <source>
        <dbReference type="EMBL" id="NYZ65311.1"/>
    </source>
</evidence>
<accession>A0A853I5U2</accession>
<sequence>MASATIRNARVLGLDKKLDSVAVGKIANLVVLNDNPLKTVEAYNNIDQVILQGKVYGREAFVVN</sequence>
<dbReference type="Gene3D" id="3.30.110.90">
    <property type="entry name" value="Amidohydrolase"/>
    <property type="match status" value="1"/>
</dbReference>
<dbReference type="EMBL" id="JACCKB010000004">
    <property type="protein sequence ID" value="NYZ65311.1"/>
    <property type="molecule type" value="Genomic_DNA"/>
</dbReference>
<dbReference type="InterPro" id="IPR006680">
    <property type="entry name" value="Amidohydro-rel"/>
</dbReference>
<dbReference type="Gene3D" id="2.30.40.10">
    <property type="entry name" value="Urease, subunit C, domain 1"/>
    <property type="match status" value="1"/>
</dbReference>
<dbReference type="SUPFAM" id="SSF51338">
    <property type="entry name" value="Composite domain of metallo-dependent hydrolases"/>
    <property type="match status" value="1"/>
</dbReference>
<feature type="domain" description="Amidohydrolase-related" evidence="1">
    <location>
        <begin position="2"/>
        <end position="55"/>
    </location>
</feature>
<dbReference type="GO" id="GO:0016810">
    <property type="term" value="F:hydrolase activity, acting on carbon-nitrogen (but not peptide) bonds"/>
    <property type="evidence" value="ECO:0007669"/>
    <property type="project" value="InterPro"/>
</dbReference>
<dbReference type="AlphaFoldDB" id="A0A853I5U2"/>
<evidence type="ECO:0000313" key="3">
    <source>
        <dbReference type="Proteomes" id="UP000569732"/>
    </source>
</evidence>
<dbReference type="Proteomes" id="UP000569732">
    <property type="component" value="Unassembled WGS sequence"/>
</dbReference>
<comment type="caution">
    <text evidence="2">The sequence shown here is derived from an EMBL/GenBank/DDBJ whole genome shotgun (WGS) entry which is preliminary data.</text>
</comment>
<protein>
    <submittedName>
        <fullName evidence="2">Amidohydrolase family protein</fullName>
    </submittedName>
</protein>
<name>A0A853I5U2_9GAMM</name>
<gene>
    <name evidence="2" type="ORF">H0A36_04765</name>
</gene>
<proteinExistence type="predicted"/>
<dbReference type="InterPro" id="IPR011059">
    <property type="entry name" value="Metal-dep_hydrolase_composite"/>
</dbReference>
<dbReference type="Pfam" id="PF01979">
    <property type="entry name" value="Amidohydro_1"/>
    <property type="match status" value="1"/>
</dbReference>
<reference evidence="2 3" key="1">
    <citation type="submission" date="2020-07" db="EMBL/GenBank/DDBJ databases">
        <title>Endozoicomonas sp. nov., isolated from sediment.</title>
        <authorList>
            <person name="Gu T."/>
        </authorList>
    </citation>
    <scope>NUCLEOTIDE SEQUENCE [LARGE SCALE GENOMIC DNA]</scope>
    <source>
        <strain evidence="2 3">SM1973</strain>
    </source>
</reference>
<keyword evidence="3" id="KW-1185">Reference proteome</keyword>